<sequence>MQQTVYIPQEDIDDELVIDLKKIFFAIWDRKFLISKTFAVVLLVFIALTFVTPKKYKVDTDLYINKANNSNMMEINPYAIEELGAAGGGMAALMSGGGALTNELELMQSPLVIDKVIRENNLIIKKKWGIIPNKKEGEYISTASFLKKNVSFENKKGTNVISIEYKNKDPELAYNVVNSIITNYIALHKELNSEKSKSDKKVIETEYNKAKTALNKKVNTVSGLPEQAIVSTGNLSAMSAFSKPAQQAMSTIQGQIIAGEKSRIAVTEEAAKVANLSSKLQWAKMVEEMSDSSKVLVIKEPQKLRDFEYSSPKLLVNILLGIVFGFIASIFAVVFAETTDKKLSYSMLGDNIIYDLENDFSDLKLMLLANQDKKIAIIVFENICENMVAQLKEFRNLTLVKADISSEFVQNIKNNNEVILFTSVGKTNSKLYKQIKTMLSEMNKKIALDVLIK</sequence>
<proteinExistence type="predicted"/>
<protein>
    <recommendedName>
        <fullName evidence="7">Polysaccharide chain length determinant N-terminal domain-containing protein</fullName>
    </recommendedName>
</protein>
<dbReference type="InterPro" id="IPR003856">
    <property type="entry name" value="LPS_length_determ_N"/>
</dbReference>
<evidence type="ECO:0000313" key="9">
    <source>
        <dbReference type="Proteomes" id="UP000824139"/>
    </source>
</evidence>
<feature type="domain" description="Polysaccharide chain length determinant N-terminal" evidence="7">
    <location>
        <begin position="18"/>
        <end position="119"/>
    </location>
</feature>
<comment type="caution">
    <text evidence="8">The sequence shown here is derived from an EMBL/GenBank/DDBJ whole genome shotgun (WGS) entry which is preliminary data.</text>
</comment>
<name>A0A9D1FX89_9BACT</name>
<dbReference type="Proteomes" id="UP000824139">
    <property type="component" value="Unassembled WGS sequence"/>
</dbReference>
<keyword evidence="4 6" id="KW-1133">Transmembrane helix</keyword>
<dbReference type="PANTHER" id="PTHR32309">
    <property type="entry name" value="TYROSINE-PROTEIN KINASE"/>
    <property type="match status" value="1"/>
</dbReference>
<evidence type="ECO:0000256" key="2">
    <source>
        <dbReference type="ARBA" id="ARBA00022475"/>
    </source>
</evidence>
<reference evidence="8" key="2">
    <citation type="journal article" date="2021" name="PeerJ">
        <title>Extensive microbial diversity within the chicken gut microbiome revealed by metagenomics and culture.</title>
        <authorList>
            <person name="Gilroy R."/>
            <person name="Ravi A."/>
            <person name="Getino M."/>
            <person name="Pursley I."/>
            <person name="Horton D.L."/>
            <person name="Alikhan N.F."/>
            <person name="Baker D."/>
            <person name="Gharbi K."/>
            <person name="Hall N."/>
            <person name="Watson M."/>
            <person name="Adriaenssens E.M."/>
            <person name="Foster-Nyarko E."/>
            <person name="Jarju S."/>
            <person name="Secka A."/>
            <person name="Antonio M."/>
            <person name="Oren A."/>
            <person name="Chaudhuri R.R."/>
            <person name="La Ragione R."/>
            <person name="Hildebrand F."/>
            <person name="Pallen M.J."/>
        </authorList>
    </citation>
    <scope>NUCLEOTIDE SEQUENCE</scope>
    <source>
        <strain evidence="8">CHK152-2994</strain>
    </source>
</reference>
<feature type="transmembrane region" description="Helical" evidence="6">
    <location>
        <begin position="32"/>
        <end position="51"/>
    </location>
</feature>
<keyword evidence="5 6" id="KW-0472">Membrane</keyword>
<dbReference type="InterPro" id="IPR050445">
    <property type="entry name" value="Bact_polysacc_biosynth/exp"/>
</dbReference>
<organism evidence="8 9">
    <name type="scientific">Candidatus Scatenecus faecavium</name>
    <dbReference type="NCBI Taxonomy" id="2840915"/>
    <lineage>
        <taxon>Bacteria</taxon>
        <taxon>Candidatus Scatenecus</taxon>
    </lineage>
</organism>
<dbReference type="Pfam" id="PF02706">
    <property type="entry name" value="Wzz"/>
    <property type="match status" value="1"/>
</dbReference>
<evidence type="ECO:0000256" key="5">
    <source>
        <dbReference type="ARBA" id="ARBA00023136"/>
    </source>
</evidence>
<feature type="transmembrane region" description="Helical" evidence="6">
    <location>
        <begin position="314"/>
        <end position="336"/>
    </location>
</feature>
<comment type="subcellular location">
    <subcellularLocation>
        <location evidence="1">Cell membrane</location>
        <topology evidence="1">Multi-pass membrane protein</topology>
    </subcellularLocation>
</comment>
<evidence type="ECO:0000256" key="4">
    <source>
        <dbReference type="ARBA" id="ARBA00022989"/>
    </source>
</evidence>
<gene>
    <name evidence="8" type="ORF">IAD41_08570</name>
</gene>
<dbReference type="EMBL" id="DVJO01000182">
    <property type="protein sequence ID" value="HIS83640.1"/>
    <property type="molecule type" value="Genomic_DNA"/>
</dbReference>
<dbReference type="AlphaFoldDB" id="A0A9D1FX89"/>
<evidence type="ECO:0000259" key="7">
    <source>
        <dbReference type="Pfam" id="PF02706"/>
    </source>
</evidence>
<keyword evidence="2" id="KW-1003">Cell membrane</keyword>
<reference evidence="8" key="1">
    <citation type="submission" date="2020-10" db="EMBL/GenBank/DDBJ databases">
        <authorList>
            <person name="Gilroy R."/>
        </authorList>
    </citation>
    <scope>NUCLEOTIDE SEQUENCE</scope>
    <source>
        <strain evidence="8">CHK152-2994</strain>
    </source>
</reference>
<evidence type="ECO:0000313" key="8">
    <source>
        <dbReference type="EMBL" id="HIS83640.1"/>
    </source>
</evidence>
<dbReference type="GO" id="GO:0005886">
    <property type="term" value="C:plasma membrane"/>
    <property type="evidence" value="ECO:0007669"/>
    <property type="project" value="UniProtKB-SubCell"/>
</dbReference>
<accession>A0A9D1FX89</accession>
<evidence type="ECO:0000256" key="1">
    <source>
        <dbReference type="ARBA" id="ARBA00004651"/>
    </source>
</evidence>
<evidence type="ECO:0000256" key="3">
    <source>
        <dbReference type="ARBA" id="ARBA00022692"/>
    </source>
</evidence>
<keyword evidence="3 6" id="KW-0812">Transmembrane</keyword>
<evidence type="ECO:0000256" key="6">
    <source>
        <dbReference type="SAM" id="Phobius"/>
    </source>
</evidence>
<dbReference type="PANTHER" id="PTHR32309:SF31">
    <property type="entry name" value="CAPSULAR EXOPOLYSACCHARIDE FAMILY"/>
    <property type="match status" value="1"/>
</dbReference>